<organism evidence="1 2">
    <name type="scientific">Devosia nanyangense</name>
    <dbReference type="NCBI Taxonomy" id="1228055"/>
    <lineage>
        <taxon>Bacteria</taxon>
        <taxon>Pseudomonadati</taxon>
        <taxon>Pseudomonadota</taxon>
        <taxon>Alphaproteobacteria</taxon>
        <taxon>Hyphomicrobiales</taxon>
        <taxon>Devosiaceae</taxon>
        <taxon>Devosia</taxon>
    </lineage>
</organism>
<name>A0A933NWF9_9HYPH</name>
<comment type="caution">
    <text evidence="1">The sequence shown here is derived from an EMBL/GenBank/DDBJ whole genome shotgun (WGS) entry which is preliminary data.</text>
</comment>
<dbReference type="EMBL" id="JACRAF010000025">
    <property type="protein sequence ID" value="MBI4921859.1"/>
    <property type="molecule type" value="Genomic_DNA"/>
</dbReference>
<evidence type="ECO:0008006" key="3">
    <source>
        <dbReference type="Google" id="ProtNLM"/>
    </source>
</evidence>
<evidence type="ECO:0000313" key="1">
    <source>
        <dbReference type="EMBL" id="MBI4921859.1"/>
    </source>
</evidence>
<protein>
    <recommendedName>
        <fullName evidence="3">DUF3168 domain-containing protein</fullName>
    </recommendedName>
</protein>
<dbReference type="AlphaFoldDB" id="A0A933NWF9"/>
<dbReference type="Proteomes" id="UP000782610">
    <property type="component" value="Unassembled WGS sequence"/>
</dbReference>
<gene>
    <name evidence="1" type="ORF">HY834_08925</name>
</gene>
<proteinExistence type="predicted"/>
<sequence>MPKHEQIMVALFAALQTAVGVTVGRNVALPEVGSDSTTCTLKDGPIQPGDEFINPPVYEFTMTPTVLIIVSGGANEAARDAAIASVLDSLLATIAAITDLGGLTLAIRPQPPTTAPKELWGAADMKGAEFGIEIDYESDSSAG</sequence>
<accession>A0A933NWF9</accession>
<reference evidence="1" key="1">
    <citation type="submission" date="2020-07" db="EMBL/GenBank/DDBJ databases">
        <title>Huge and variable diversity of episymbiotic CPR bacteria and DPANN archaea in groundwater ecosystems.</title>
        <authorList>
            <person name="He C.Y."/>
            <person name="Keren R."/>
            <person name="Whittaker M."/>
            <person name="Farag I.F."/>
            <person name="Doudna J."/>
            <person name="Cate J.H.D."/>
            <person name="Banfield J.F."/>
        </authorList>
    </citation>
    <scope>NUCLEOTIDE SEQUENCE</scope>
    <source>
        <strain evidence="1">NC_groundwater_1586_Pr3_B-0.1um_66_15</strain>
    </source>
</reference>
<evidence type="ECO:0000313" key="2">
    <source>
        <dbReference type="Proteomes" id="UP000782610"/>
    </source>
</evidence>